<accession>A0A947GDB2</accession>
<dbReference type="InterPro" id="IPR036188">
    <property type="entry name" value="FAD/NAD-bd_sf"/>
</dbReference>
<keyword evidence="4 5" id="KW-0274">FAD</keyword>
<evidence type="ECO:0000256" key="6">
    <source>
        <dbReference type="RuleBase" id="RU003968"/>
    </source>
</evidence>
<dbReference type="GO" id="GO:0050660">
    <property type="term" value="F:flavin adenine dinucleotide binding"/>
    <property type="evidence" value="ECO:0007669"/>
    <property type="project" value="InterPro"/>
</dbReference>
<dbReference type="PIRSF" id="PIRSF000137">
    <property type="entry name" value="Alcohol_oxidase"/>
    <property type="match status" value="1"/>
</dbReference>
<proteinExistence type="inferred from homology"/>
<feature type="binding site" evidence="5">
    <location>
        <position position="83"/>
    </location>
    <ligand>
        <name>FAD</name>
        <dbReference type="ChEBI" id="CHEBI:57692"/>
    </ligand>
</feature>
<dbReference type="PANTHER" id="PTHR11552">
    <property type="entry name" value="GLUCOSE-METHANOL-CHOLINE GMC OXIDOREDUCTASE"/>
    <property type="match status" value="1"/>
</dbReference>
<dbReference type="InterPro" id="IPR012132">
    <property type="entry name" value="GMC_OxRdtase"/>
</dbReference>
<dbReference type="InterPro" id="IPR000172">
    <property type="entry name" value="GMC_OxRdtase_N"/>
</dbReference>
<dbReference type="GO" id="GO:0016614">
    <property type="term" value="F:oxidoreductase activity, acting on CH-OH group of donors"/>
    <property type="evidence" value="ECO:0007669"/>
    <property type="project" value="InterPro"/>
</dbReference>
<dbReference type="Pfam" id="PF05199">
    <property type="entry name" value="GMC_oxred_C"/>
    <property type="match status" value="1"/>
</dbReference>
<dbReference type="Proteomes" id="UP000766595">
    <property type="component" value="Unassembled WGS sequence"/>
</dbReference>
<evidence type="ECO:0000256" key="3">
    <source>
        <dbReference type="ARBA" id="ARBA00022630"/>
    </source>
</evidence>
<keyword evidence="10" id="KW-1185">Reference proteome</keyword>
<dbReference type="Gene3D" id="3.30.560.10">
    <property type="entry name" value="Glucose Oxidase, domain 3"/>
    <property type="match status" value="1"/>
</dbReference>
<dbReference type="EMBL" id="JAHHZF010000013">
    <property type="protein sequence ID" value="MBT9292353.1"/>
    <property type="molecule type" value="Genomic_DNA"/>
</dbReference>
<evidence type="ECO:0000256" key="1">
    <source>
        <dbReference type="ARBA" id="ARBA00001974"/>
    </source>
</evidence>
<dbReference type="SUPFAM" id="SSF51905">
    <property type="entry name" value="FAD/NAD(P)-binding domain"/>
    <property type="match status" value="1"/>
</dbReference>
<evidence type="ECO:0000256" key="2">
    <source>
        <dbReference type="ARBA" id="ARBA00010790"/>
    </source>
</evidence>
<dbReference type="PANTHER" id="PTHR11552:SF147">
    <property type="entry name" value="CHOLINE DEHYDROGENASE, MITOCHONDRIAL"/>
    <property type="match status" value="1"/>
</dbReference>
<evidence type="ECO:0000259" key="8">
    <source>
        <dbReference type="PROSITE" id="PS00624"/>
    </source>
</evidence>
<evidence type="ECO:0000313" key="10">
    <source>
        <dbReference type="Proteomes" id="UP000766595"/>
    </source>
</evidence>
<dbReference type="Gene3D" id="3.50.50.60">
    <property type="entry name" value="FAD/NAD(P)-binding domain"/>
    <property type="match status" value="1"/>
</dbReference>
<dbReference type="PROSITE" id="PS00624">
    <property type="entry name" value="GMC_OXRED_2"/>
    <property type="match status" value="1"/>
</dbReference>
<evidence type="ECO:0000256" key="5">
    <source>
        <dbReference type="PIRSR" id="PIRSR000137-2"/>
    </source>
</evidence>
<dbReference type="PROSITE" id="PS00623">
    <property type="entry name" value="GMC_OXRED_1"/>
    <property type="match status" value="1"/>
</dbReference>
<comment type="cofactor">
    <cofactor evidence="1 5">
        <name>FAD</name>
        <dbReference type="ChEBI" id="CHEBI:57692"/>
    </cofactor>
</comment>
<protein>
    <submittedName>
        <fullName evidence="9">GMC family oxidoreductase N-terminal domain-containing protein</fullName>
    </submittedName>
</protein>
<dbReference type="SUPFAM" id="SSF54373">
    <property type="entry name" value="FAD-linked reductases, C-terminal domain"/>
    <property type="match status" value="1"/>
</dbReference>
<comment type="similarity">
    <text evidence="2 6">Belongs to the GMC oxidoreductase family.</text>
</comment>
<keyword evidence="3 6" id="KW-0285">Flavoprotein</keyword>
<dbReference type="RefSeq" id="WP_261970868.1">
    <property type="nucleotide sequence ID" value="NZ_JAHHZF010000013.1"/>
</dbReference>
<reference evidence="9 10" key="1">
    <citation type="submission" date="2021-06" db="EMBL/GenBank/DDBJ databases">
        <authorList>
            <person name="Grouzdev D.S."/>
            <person name="Koziaeva V."/>
        </authorList>
    </citation>
    <scope>NUCLEOTIDE SEQUENCE [LARGE SCALE GENOMIC DNA]</scope>
    <source>
        <strain evidence="9 10">22</strain>
    </source>
</reference>
<gene>
    <name evidence="9" type="ORF">KL771_23020</name>
</gene>
<evidence type="ECO:0000259" key="7">
    <source>
        <dbReference type="PROSITE" id="PS00623"/>
    </source>
</evidence>
<dbReference type="AlphaFoldDB" id="A0A947GDB2"/>
<comment type="caution">
    <text evidence="9">The sequence shown here is derived from an EMBL/GenBank/DDBJ whole genome shotgun (WGS) entry which is preliminary data.</text>
</comment>
<feature type="domain" description="Glucose-methanol-choline oxidoreductase N-terminal" evidence="8">
    <location>
        <begin position="254"/>
        <end position="268"/>
    </location>
</feature>
<evidence type="ECO:0000313" key="9">
    <source>
        <dbReference type="EMBL" id="MBT9292353.1"/>
    </source>
</evidence>
<name>A0A947GDB2_9HYPH</name>
<dbReference type="Pfam" id="PF00732">
    <property type="entry name" value="GMC_oxred_N"/>
    <property type="match status" value="1"/>
</dbReference>
<dbReference type="InterPro" id="IPR007867">
    <property type="entry name" value="GMC_OxRtase_C"/>
</dbReference>
<feature type="binding site" evidence="5">
    <location>
        <begin position="91"/>
        <end position="94"/>
    </location>
    <ligand>
        <name>FAD</name>
        <dbReference type="ChEBI" id="CHEBI:57692"/>
    </ligand>
</feature>
<sequence>MENYDWIVVGAGSAGCVVAGRLAEAGRGRILVLEAGPRDLSPWIHLPIGYGKTFYAPRLNWMYRTEAVPGLDGRVVYQPRGKVVGGSSSINAMVWSRGQAEDFDGWAAAGNPGWSGADVLAAYRRMEDHALGASEWHGAGGPVHISDIAGECHPLTALFVRAGLEAGLPANPDLNGATTEGVGHYQITTRNGRRVSAATAFLKPALKTGRVRLVTGALAERILFEGRRAVGIRYRRGGRVHEVRAGGGVILTAGAFNSPQILQLSGIGPADLLARHGIAPRVDSPAVGQNLQDHLCYDHVYRARRPSLNDDLLPLIGQIRAGLAYLFGRRGPLSLSVNQGGGFFRTRADLDRPDMQLYFSPLSYERAVPGVRALMKPDPFSGFSTSVSPCRPTSRGHVAIRSADPSVAPLIVPNYLDTEEDRTTILAGARFLRRLAEAPTFRDLIAAELKPGPDCASDDALAADIRARAYSVFHPCGTCRMGPDPGGSAVDPDLKVHGVDGLRVADASIFPTVTSGNTNAPAMMVGWMAADRILAEVAARRQ</sequence>
<evidence type="ECO:0000256" key="4">
    <source>
        <dbReference type="ARBA" id="ARBA00022827"/>
    </source>
</evidence>
<organism evidence="9 10">
    <name type="scientific">Prosthecodimorpha staleyi</name>
    <dbReference type="NCBI Taxonomy" id="2840188"/>
    <lineage>
        <taxon>Bacteria</taxon>
        <taxon>Pseudomonadati</taxon>
        <taxon>Pseudomonadota</taxon>
        <taxon>Alphaproteobacteria</taxon>
        <taxon>Hyphomicrobiales</taxon>
        <taxon>Ancalomicrobiaceae</taxon>
        <taxon>Prosthecodimorpha</taxon>
    </lineage>
</organism>
<feature type="domain" description="Glucose-methanol-choline oxidoreductase N-terminal" evidence="7">
    <location>
        <begin position="81"/>
        <end position="104"/>
    </location>
</feature>